<dbReference type="Pfam" id="PF04082">
    <property type="entry name" value="Fungal_trans"/>
    <property type="match status" value="1"/>
</dbReference>
<dbReference type="AlphaFoldDB" id="A0A1L9PCP5"/>
<evidence type="ECO:0000256" key="2">
    <source>
        <dbReference type="ARBA" id="ARBA00022723"/>
    </source>
</evidence>
<dbReference type="InterPro" id="IPR001138">
    <property type="entry name" value="Zn2Cys6_DnaBD"/>
</dbReference>
<dbReference type="InterPro" id="IPR036864">
    <property type="entry name" value="Zn2-C6_fun-type_DNA-bd_sf"/>
</dbReference>
<reference evidence="11" key="1">
    <citation type="journal article" date="2017" name="Genome Biol.">
        <title>Comparative genomics reveals high biological diversity and specific adaptations in the industrially and medically important fungal genus Aspergillus.</title>
        <authorList>
            <person name="de Vries R.P."/>
            <person name="Riley R."/>
            <person name="Wiebenga A."/>
            <person name="Aguilar-Osorio G."/>
            <person name="Amillis S."/>
            <person name="Uchima C.A."/>
            <person name="Anderluh G."/>
            <person name="Asadollahi M."/>
            <person name="Askin M."/>
            <person name="Barry K."/>
            <person name="Battaglia E."/>
            <person name="Bayram O."/>
            <person name="Benocci T."/>
            <person name="Braus-Stromeyer S.A."/>
            <person name="Caldana C."/>
            <person name="Canovas D."/>
            <person name="Cerqueira G.C."/>
            <person name="Chen F."/>
            <person name="Chen W."/>
            <person name="Choi C."/>
            <person name="Clum A."/>
            <person name="Dos Santos R.A."/>
            <person name="Damasio A.R."/>
            <person name="Diallinas G."/>
            <person name="Emri T."/>
            <person name="Fekete E."/>
            <person name="Flipphi M."/>
            <person name="Freyberg S."/>
            <person name="Gallo A."/>
            <person name="Gournas C."/>
            <person name="Habgood R."/>
            <person name="Hainaut M."/>
            <person name="Harispe M.L."/>
            <person name="Henrissat B."/>
            <person name="Hilden K.S."/>
            <person name="Hope R."/>
            <person name="Hossain A."/>
            <person name="Karabika E."/>
            <person name="Karaffa L."/>
            <person name="Karanyi Z."/>
            <person name="Krasevec N."/>
            <person name="Kuo A."/>
            <person name="Kusch H."/>
            <person name="LaButti K."/>
            <person name="Lagendijk E.L."/>
            <person name="Lapidus A."/>
            <person name="Levasseur A."/>
            <person name="Lindquist E."/>
            <person name="Lipzen A."/>
            <person name="Logrieco A.F."/>
            <person name="MacCabe A."/>
            <person name="Maekelae M.R."/>
            <person name="Malavazi I."/>
            <person name="Melin P."/>
            <person name="Meyer V."/>
            <person name="Mielnichuk N."/>
            <person name="Miskei M."/>
            <person name="Molnar A.P."/>
            <person name="Mule G."/>
            <person name="Ngan C.Y."/>
            <person name="Orejas M."/>
            <person name="Orosz E."/>
            <person name="Ouedraogo J.P."/>
            <person name="Overkamp K.M."/>
            <person name="Park H.-S."/>
            <person name="Perrone G."/>
            <person name="Piumi F."/>
            <person name="Punt P.J."/>
            <person name="Ram A.F."/>
            <person name="Ramon A."/>
            <person name="Rauscher S."/>
            <person name="Record E."/>
            <person name="Riano-Pachon D.M."/>
            <person name="Robert V."/>
            <person name="Roehrig J."/>
            <person name="Ruller R."/>
            <person name="Salamov A."/>
            <person name="Salih N.S."/>
            <person name="Samson R.A."/>
            <person name="Sandor E."/>
            <person name="Sanguinetti M."/>
            <person name="Schuetze T."/>
            <person name="Sepcic K."/>
            <person name="Shelest E."/>
            <person name="Sherlock G."/>
            <person name="Sophianopoulou V."/>
            <person name="Squina F.M."/>
            <person name="Sun H."/>
            <person name="Susca A."/>
            <person name="Todd R.B."/>
            <person name="Tsang A."/>
            <person name="Unkles S.E."/>
            <person name="van de Wiele N."/>
            <person name="van Rossen-Uffink D."/>
            <person name="Oliveira J.V."/>
            <person name="Vesth T.C."/>
            <person name="Visser J."/>
            <person name="Yu J.-H."/>
            <person name="Zhou M."/>
            <person name="Andersen M.R."/>
            <person name="Archer D.B."/>
            <person name="Baker S.E."/>
            <person name="Benoit I."/>
            <person name="Brakhage A.A."/>
            <person name="Braus G.H."/>
            <person name="Fischer R."/>
            <person name="Frisvad J.C."/>
            <person name="Goldman G.H."/>
            <person name="Houbraken J."/>
            <person name="Oakley B."/>
            <person name="Pocsi I."/>
            <person name="Scazzocchio C."/>
            <person name="Seiboth B."/>
            <person name="vanKuyk P.A."/>
            <person name="Wortman J."/>
            <person name="Dyer P.S."/>
            <person name="Grigoriev I.V."/>
        </authorList>
    </citation>
    <scope>NUCLEOTIDE SEQUENCE [LARGE SCALE GENOMIC DNA]</scope>
    <source>
        <strain evidence="11">CBS 583.65</strain>
    </source>
</reference>
<evidence type="ECO:0000256" key="5">
    <source>
        <dbReference type="ARBA" id="ARBA00023125"/>
    </source>
</evidence>
<evidence type="ECO:0000256" key="4">
    <source>
        <dbReference type="ARBA" id="ARBA00023015"/>
    </source>
</evidence>
<accession>A0A1L9PCP5</accession>
<evidence type="ECO:0000259" key="9">
    <source>
        <dbReference type="PROSITE" id="PS50048"/>
    </source>
</evidence>
<dbReference type="Pfam" id="PF00172">
    <property type="entry name" value="Zn_clus"/>
    <property type="match status" value="1"/>
</dbReference>
<protein>
    <recommendedName>
        <fullName evidence="9">Zn(2)-C6 fungal-type domain-containing protein</fullName>
    </recommendedName>
</protein>
<dbReference type="RefSeq" id="XP_040665051.1">
    <property type="nucleotide sequence ID" value="XM_040806202.1"/>
</dbReference>
<proteinExistence type="predicted"/>
<dbReference type="InterPro" id="IPR051615">
    <property type="entry name" value="Transcr_Regulatory_Elem"/>
</dbReference>
<keyword evidence="6" id="KW-0804">Transcription</keyword>
<dbReference type="GO" id="GO:0005634">
    <property type="term" value="C:nucleus"/>
    <property type="evidence" value="ECO:0007669"/>
    <property type="project" value="UniProtKB-SubCell"/>
</dbReference>
<keyword evidence="2" id="KW-0479">Metal-binding</keyword>
<feature type="domain" description="Zn(2)-C6 fungal-type" evidence="9">
    <location>
        <begin position="4"/>
        <end position="34"/>
    </location>
</feature>
<dbReference type="CDD" id="cd12148">
    <property type="entry name" value="fungal_TF_MHR"/>
    <property type="match status" value="1"/>
</dbReference>
<dbReference type="VEuPathDB" id="FungiDB:ASPVEDRAFT_124630"/>
<evidence type="ECO:0000256" key="3">
    <source>
        <dbReference type="ARBA" id="ARBA00022833"/>
    </source>
</evidence>
<dbReference type="InterPro" id="IPR007219">
    <property type="entry name" value="XnlR_reg_dom"/>
</dbReference>
<evidence type="ECO:0000256" key="6">
    <source>
        <dbReference type="ARBA" id="ARBA00023163"/>
    </source>
</evidence>
<feature type="compositionally biased region" description="Basic and acidic residues" evidence="8">
    <location>
        <begin position="128"/>
        <end position="153"/>
    </location>
</feature>
<dbReference type="CDD" id="cd00067">
    <property type="entry name" value="GAL4"/>
    <property type="match status" value="1"/>
</dbReference>
<evidence type="ECO:0000256" key="1">
    <source>
        <dbReference type="ARBA" id="ARBA00004123"/>
    </source>
</evidence>
<evidence type="ECO:0000256" key="7">
    <source>
        <dbReference type="ARBA" id="ARBA00023242"/>
    </source>
</evidence>
<dbReference type="EMBL" id="KV878126">
    <property type="protein sequence ID" value="OJI99288.1"/>
    <property type="molecule type" value="Genomic_DNA"/>
</dbReference>
<evidence type="ECO:0000313" key="11">
    <source>
        <dbReference type="Proteomes" id="UP000184073"/>
    </source>
</evidence>
<dbReference type="SMART" id="SM00066">
    <property type="entry name" value="GAL4"/>
    <property type="match status" value="1"/>
</dbReference>
<dbReference type="PROSITE" id="PS00463">
    <property type="entry name" value="ZN2_CY6_FUNGAL_1"/>
    <property type="match status" value="1"/>
</dbReference>
<sequence length="731" mass="81180">MVRACDFCRTRKIRCDTAKPTCSACRNSNRVCVYHSGPRKQRPSAARIEFLESERAALEDALVRLKGADKAQRDALLESVVVRGGRVSLGQGGRVANEWERTMQRSLGDRILSPMSCTRGEGVAIQEEDNRGRDDGGGLNQGDHERALSPGKGKDVWAIGVSDKADKSPHASDSIFSSTSVVQASTARHPHSHEQQRAATETLRYQLIANAAMERQQEHRLRGLSTIRGVPAELALHLLHLHWSRQHHTFLLTYRPVFMRELQHGGPYCSDLLLYTVFACASKFSERPDPETGQAFFARCDELLLQHGLLIQSSIPTVIALVMLGSTFIARGMASKGWLYTGYAMRMIYDLGLHTEPQIEVTKYNVEEIEIRRRVFWGAFVCEKLQSLYLGRPPTIRLQDAHVSHEFLDTFEELEPWEPYDDCPTSTKGPGMVSLTPPLAYSVSVFQQLCLLSQIMTQIIDKIYCVGAASSSTRREIGALDDALTSWYTNLPDHLAYEPWARDPLDPPAAIAPNRIILLTTYHFLIVLLHRPFITASNPSTHSHTTSTPGIPPVAWERCTTASRHITSLALSYQSIYPLRKSSYLLSYSVYVACTIHVLNTASLAAGNDRHAHAESLTLLSASLKCLDALAVPNSGVADTAGIIRRLILANGLEEASGVVEDQDLARTQPSENAPLFSNVSRVYDDIEQMQLFQDIFDPGQDLLFGFMNENISLGTFGLHEGLPDELNTNE</sequence>
<dbReference type="STRING" id="1036611.A0A1L9PCP5"/>
<dbReference type="GeneID" id="63721713"/>
<dbReference type="Gene3D" id="4.10.240.10">
    <property type="entry name" value="Zn(2)-C6 fungal-type DNA-binding domain"/>
    <property type="match status" value="1"/>
</dbReference>
<dbReference type="Proteomes" id="UP000184073">
    <property type="component" value="Unassembled WGS sequence"/>
</dbReference>
<keyword evidence="4" id="KW-0805">Transcription regulation</keyword>
<dbReference type="GO" id="GO:0008270">
    <property type="term" value="F:zinc ion binding"/>
    <property type="evidence" value="ECO:0007669"/>
    <property type="project" value="InterPro"/>
</dbReference>
<comment type="subcellular location">
    <subcellularLocation>
        <location evidence="1">Nucleus</location>
    </subcellularLocation>
</comment>
<evidence type="ECO:0000256" key="8">
    <source>
        <dbReference type="SAM" id="MobiDB-lite"/>
    </source>
</evidence>
<dbReference type="GO" id="GO:0000981">
    <property type="term" value="F:DNA-binding transcription factor activity, RNA polymerase II-specific"/>
    <property type="evidence" value="ECO:0007669"/>
    <property type="project" value="InterPro"/>
</dbReference>
<dbReference type="GO" id="GO:0003677">
    <property type="term" value="F:DNA binding"/>
    <property type="evidence" value="ECO:0007669"/>
    <property type="project" value="UniProtKB-KW"/>
</dbReference>
<evidence type="ECO:0000313" key="10">
    <source>
        <dbReference type="EMBL" id="OJI99288.1"/>
    </source>
</evidence>
<dbReference type="PANTHER" id="PTHR31313">
    <property type="entry name" value="TY1 ENHANCER ACTIVATOR"/>
    <property type="match status" value="1"/>
</dbReference>
<dbReference type="PROSITE" id="PS50048">
    <property type="entry name" value="ZN2_CY6_FUNGAL_2"/>
    <property type="match status" value="1"/>
</dbReference>
<keyword evidence="5" id="KW-0238">DNA-binding</keyword>
<name>A0A1L9PCP5_ASPVE</name>
<keyword evidence="11" id="KW-1185">Reference proteome</keyword>
<organism evidence="10 11">
    <name type="scientific">Aspergillus versicolor CBS 583.65</name>
    <dbReference type="NCBI Taxonomy" id="1036611"/>
    <lineage>
        <taxon>Eukaryota</taxon>
        <taxon>Fungi</taxon>
        <taxon>Dikarya</taxon>
        <taxon>Ascomycota</taxon>
        <taxon>Pezizomycotina</taxon>
        <taxon>Eurotiomycetes</taxon>
        <taxon>Eurotiomycetidae</taxon>
        <taxon>Eurotiales</taxon>
        <taxon>Aspergillaceae</taxon>
        <taxon>Aspergillus</taxon>
        <taxon>Aspergillus subgen. Nidulantes</taxon>
    </lineage>
</organism>
<gene>
    <name evidence="10" type="ORF">ASPVEDRAFT_124630</name>
</gene>
<keyword evidence="7" id="KW-0539">Nucleus</keyword>
<dbReference type="GO" id="GO:0006351">
    <property type="term" value="P:DNA-templated transcription"/>
    <property type="evidence" value="ECO:0007669"/>
    <property type="project" value="InterPro"/>
</dbReference>
<feature type="region of interest" description="Disordered" evidence="8">
    <location>
        <begin position="124"/>
        <end position="153"/>
    </location>
</feature>
<keyword evidence="3" id="KW-0862">Zinc</keyword>
<dbReference type="SMART" id="SM00906">
    <property type="entry name" value="Fungal_trans"/>
    <property type="match status" value="1"/>
</dbReference>
<dbReference type="OrthoDB" id="4161332at2759"/>
<dbReference type="PANTHER" id="PTHR31313:SF86">
    <property type="entry name" value="ZN(2)-C6 FUNGAL-TYPE DOMAIN-CONTAINING PROTEIN"/>
    <property type="match status" value="1"/>
</dbReference>
<dbReference type="SUPFAM" id="SSF57701">
    <property type="entry name" value="Zn2/Cys6 DNA-binding domain"/>
    <property type="match status" value="1"/>
</dbReference>